<dbReference type="EMBL" id="UGRI01000001">
    <property type="protein sequence ID" value="SUA21748.1"/>
    <property type="molecule type" value="Genomic_DNA"/>
</dbReference>
<keyword evidence="9" id="KW-0902">Two-component regulatory system</keyword>
<dbReference type="Pfam" id="PF02518">
    <property type="entry name" value="HATPase_c"/>
    <property type="match status" value="1"/>
</dbReference>
<dbReference type="Pfam" id="PF00672">
    <property type="entry name" value="HAMP"/>
    <property type="match status" value="1"/>
</dbReference>
<dbReference type="GO" id="GO:0000155">
    <property type="term" value="F:phosphorelay sensor kinase activity"/>
    <property type="evidence" value="ECO:0007669"/>
    <property type="project" value="InterPro"/>
</dbReference>
<dbReference type="SUPFAM" id="SSF55874">
    <property type="entry name" value="ATPase domain of HSP90 chaperone/DNA topoisomerase II/histidine kinase"/>
    <property type="match status" value="1"/>
</dbReference>
<evidence type="ECO:0000256" key="1">
    <source>
        <dbReference type="ARBA" id="ARBA00000085"/>
    </source>
</evidence>
<evidence type="ECO:0000256" key="3">
    <source>
        <dbReference type="ARBA" id="ARBA00012438"/>
    </source>
</evidence>
<evidence type="ECO:0000256" key="8">
    <source>
        <dbReference type="ARBA" id="ARBA00022840"/>
    </source>
</evidence>
<dbReference type="AlphaFoldDB" id="A0A378VYP8"/>
<dbReference type="InterPro" id="IPR050482">
    <property type="entry name" value="Sensor_HK_TwoCompSys"/>
</dbReference>
<dbReference type="InterPro" id="IPR003594">
    <property type="entry name" value="HATPase_dom"/>
</dbReference>
<keyword evidence="7" id="KW-0418">Kinase</keyword>
<keyword evidence="5 11" id="KW-0808">Transferase</keyword>
<name>A0A378VYP8_NEIGO</name>
<dbReference type="CDD" id="cd06225">
    <property type="entry name" value="HAMP"/>
    <property type="match status" value="1"/>
</dbReference>
<dbReference type="InterPro" id="IPR011712">
    <property type="entry name" value="Sig_transdc_His_kin_sub3_dim/P"/>
</dbReference>
<keyword evidence="4" id="KW-0597">Phosphoprotein</keyword>
<comment type="catalytic activity">
    <reaction evidence="1">
        <text>ATP + protein L-histidine = ADP + protein N-phospho-L-histidine.</text>
        <dbReference type="EC" id="2.7.13.3"/>
    </reaction>
</comment>
<sequence>MLMTLVSSVLMLFWHQIWVIRPLQALREGAERIGQRHFDIPVPEDGTPEFKQVGRCFNQMALRLKTLYDDLEGQVAEQTHNLEKQNRNLTLLYRTTRDLHQSYTPRQAAEEFLNHILPAVGAQSGNICLENGSDTDISVHTAEHGKKPPLEKYHDETFPIEYQNEKLGMLSLGFSDGTSLTGDDRTLLQTLIRQLGVSLAGAKQEEEKRLLAVLQERSLIAQGLHDSIAQALTFLNLQVQMLETAFAENKREEAAENIGFIKTGVQECYEDVRELLLNFRTKISNKEFPEAVADLFARFTQQTGITVETVWENGSFLPTQDEQLQMIFILQESLSNIRKHARATHVKFTLSEYGGRFTMTIQDNGQGFDTEKIGEPTGSHVGLHIMQERAKRIRAVLEIRSQAQQGTTVSLTGAPKESLP</sequence>
<keyword evidence="6" id="KW-0547">Nucleotide-binding</keyword>
<dbReference type="Gene3D" id="3.30.565.10">
    <property type="entry name" value="Histidine kinase-like ATPase, C-terminal domain"/>
    <property type="match status" value="1"/>
</dbReference>
<evidence type="ECO:0000256" key="6">
    <source>
        <dbReference type="ARBA" id="ARBA00022741"/>
    </source>
</evidence>
<dbReference type="SMART" id="SM00304">
    <property type="entry name" value="HAMP"/>
    <property type="match status" value="1"/>
</dbReference>
<dbReference type="GO" id="GO:0046983">
    <property type="term" value="F:protein dimerization activity"/>
    <property type="evidence" value="ECO:0007669"/>
    <property type="project" value="InterPro"/>
</dbReference>
<keyword evidence="8" id="KW-0067">ATP-binding</keyword>
<dbReference type="InterPro" id="IPR036890">
    <property type="entry name" value="HATPase_C_sf"/>
</dbReference>
<evidence type="ECO:0000256" key="2">
    <source>
        <dbReference type="ARBA" id="ARBA00004370"/>
    </source>
</evidence>
<evidence type="ECO:0000256" key="5">
    <source>
        <dbReference type="ARBA" id="ARBA00022679"/>
    </source>
</evidence>
<dbReference type="PROSITE" id="PS50885">
    <property type="entry name" value="HAMP"/>
    <property type="match status" value="1"/>
</dbReference>
<dbReference type="SMART" id="SM00387">
    <property type="entry name" value="HATPase_c"/>
    <property type="match status" value="1"/>
</dbReference>
<dbReference type="Gene3D" id="1.20.5.1930">
    <property type="match status" value="1"/>
</dbReference>
<evidence type="ECO:0000256" key="9">
    <source>
        <dbReference type="ARBA" id="ARBA00023012"/>
    </source>
</evidence>
<evidence type="ECO:0000256" key="7">
    <source>
        <dbReference type="ARBA" id="ARBA00022777"/>
    </source>
</evidence>
<dbReference type="InterPro" id="IPR003660">
    <property type="entry name" value="HAMP_dom"/>
</dbReference>
<proteinExistence type="predicted"/>
<dbReference type="PANTHER" id="PTHR24421">
    <property type="entry name" value="NITRATE/NITRITE SENSOR PROTEIN NARX-RELATED"/>
    <property type="match status" value="1"/>
</dbReference>
<dbReference type="GO" id="GO:0016020">
    <property type="term" value="C:membrane"/>
    <property type="evidence" value="ECO:0007669"/>
    <property type="project" value="UniProtKB-SubCell"/>
</dbReference>
<dbReference type="GO" id="GO:0005524">
    <property type="term" value="F:ATP binding"/>
    <property type="evidence" value="ECO:0007669"/>
    <property type="project" value="UniProtKB-KW"/>
</dbReference>
<protein>
    <recommendedName>
        <fullName evidence="3">histidine kinase</fullName>
        <ecNumber evidence="3">2.7.13.3</ecNumber>
    </recommendedName>
</protein>
<dbReference type="Pfam" id="PF07730">
    <property type="entry name" value="HisKA_3"/>
    <property type="match status" value="1"/>
</dbReference>
<evidence type="ECO:0000256" key="4">
    <source>
        <dbReference type="ARBA" id="ARBA00022553"/>
    </source>
</evidence>
<dbReference type="Gene3D" id="6.10.340.10">
    <property type="match status" value="1"/>
</dbReference>
<dbReference type="SUPFAM" id="SSF158472">
    <property type="entry name" value="HAMP domain-like"/>
    <property type="match status" value="1"/>
</dbReference>
<dbReference type="PANTHER" id="PTHR24421:SF10">
    <property type="entry name" value="NITRATE_NITRITE SENSOR PROTEIN NARQ"/>
    <property type="match status" value="1"/>
</dbReference>
<dbReference type="SUPFAM" id="SSF55781">
    <property type="entry name" value="GAF domain-like"/>
    <property type="match status" value="1"/>
</dbReference>
<evidence type="ECO:0000313" key="11">
    <source>
        <dbReference type="EMBL" id="SUA21748.1"/>
    </source>
</evidence>
<organism evidence="11">
    <name type="scientific">Neisseria gonorrhoeae</name>
    <dbReference type="NCBI Taxonomy" id="485"/>
    <lineage>
        <taxon>Bacteria</taxon>
        <taxon>Pseudomonadati</taxon>
        <taxon>Pseudomonadota</taxon>
        <taxon>Betaproteobacteria</taxon>
        <taxon>Neisseriales</taxon>
        <taxon>Neisseriaceae</taxon>
        <taxon>Neisseria</taxon>
    </lineage>
</organism>
<feature type="domain" description="HAMP" evidence="10">
    <location>
        <begin position="17"/>
        <end position="69"/>
    </location>
</feature>
<comment type="subcellular location">
    <subcellularLocation>
        <location evidence="2">Membrane</location>
    </subcellularLocation>
</comment>
<dbReference type="CDD" id="cd16917">
    <property type="entry name" value="HATPase_UhpB-NarQ-NarX-like"/>
    <property type="match status" value="1"/>
</dbReference>
<gene>
    <name evidence="11" type="primary">narX</name>
    <name evidence="11" type="ORF">NCTC11421_01635</name>
</gene>
<reference evidence="11" key="1">
    <citation type="submission" date="2018-06" db="EMBL/GenBank/DDBJ databases">
        <authorList>
            <consortium name="Pathogen Informatics"/>
            <person name="Doyle S."/>
        </authorList>
    </citation>
    <scope>NUCLEOTIDE SEQUENCE [LARGE SCALE GENOMIC DNA]</scope>
    <source>
        <strain evidence="11">NCTC11421</strain>
    </source>
</reference>
<dbReference type="EC" id="2.7.13.3" evidence="3"/>
<evidence type="ECO:0000259" key="10">
    <source>
        <dbReference type="PROSITE" id="PS50885"/>
    </source>
</evidence>
<accession>A0A378VYP8</accession>